<evidence type="ECO:0000256" key="10">
    <source>
        <dbReference type="ARBA" id="ARBA00022989"/>
    </source>
</evidence>
<evidence type="ECO:0000256" key="13">
    <source>
        <dbReference type="ARBA" id="ARBA00023316"/>
    </source>
</evidence>
<dbReference type="GO" id="GO:0009252">
    <property type="term" value="P:peptidoglycan biosynthetic process"/>
    <property type="evidence" value="ECO:0007669"/>
    <property type="project" value="UniProtKB-KW"/>
</dbReference>
<evidence type="ECO:0000256" key="4">
    <source>
        <dbReference type="ARBA" id="ARBA00022618"/>
    </source>
</evidence>
<dbReference type="GO" id="GO:0015648">
    <property type="term" value="F:lipid-linked peptidoglycan transporter activity"/>
    <property type="evidence" value="ECO:0007669"/>
    <property type="project" value="TreeGrafter"/>
</dbReference>
<keyword evidence="4 23" id="KW-0132">Cell division</keyword>
<accession>A0A1I4MZ73</accession>
<dbReference type="PANTHER" id="PTHR30474:SF2">
    <property type="entry name" value="PEPTIDOGLYCAN GLYCOSYLTRANSFERASE FTSW-RELATED"/>
    <property type="match status" value="1"/>
</dbReference>
<evidence type="ECO:0000256" key="1">
    <source>
        <dbReference type="ARBA" id="ARBA00004651"/>
    </source>
</evidence>
<gene>
    <name evidence="23" type="ORF">SAMN04488054_11440</name>
</gene>
<evidence type="ECO:0000256" key="2">
    <source>
        <dbReference type="ARBA" id="ARBA00004752"/>
    </source>
</evidence>
<feature type="transmembrane region" description="Helical" evidence="22">
    <location>
        <begin position="266"/>
        <end position="292"/>
    </location>
</feature>
<evidence type="ECO:0000256" key="7">
    <source>
        <dbReference type="ARBA" id="ARBA00022692"/>
    </source>
</evidence>
<sequence length="380" mass="41631">MKTRRYKDYDWWLLSAAMLLAVFGVIMIFSASFPLAIDMYDDPAYFFKRQLIWLVLGSVLLFFFMHLRYEALKKLSPFLIAGTILLLILVLIIGTTIRGATSWISIGPFTMQPSEFVKLAVIIYLAQVYSQKQAYINKFITGVLPPLVLVVFVFSLIMLQPDLGTAAAILMTAGIIVFLSGAKMRHLTVLALLSGAVITYFALSESYRVQRLIAFRDPFDSAERAGGSAYQLIQSYISIAHGGLTGTGLGQSVQKMHYLPDPHTDFILAVIAEELGIFGIGFVLICLLTIAWRGIKAGIRCRKTFGTLLAFGIVFQLVSQSVVNAGAATGLLPITGLPFPFLSYGGSSMLVSMAGIGILANISREGKRAKRAREEQDADA</sequence>
<dbReference type="STRING" id="266892.SAMN04488054_11440"/>
<evidence type="ECO:0000256" key="19">
    <source>
        <dbReference type="ARBA" id="ARBA00044770"/>
    </source>
</evidence>
<comment type="pathway">
    <text evidence="2">Cell wall biogenesis; peptidoglycan biosynthesis.</text>
</comment>
<dbReference type="InterPro" id="IPR018365">
    <property type="entry name" value="Cell_cycle_FtsW-rel_CS"/>
</dbReference>
<evidence type="ECO:0000256" key="5">
    <source>
        <dbReference type="ARBA" id="ARBA00022676"/>
    </source>
</evidence>
<comment type="subcellular location">
    <subcellularLocation>
        <location evidence="1">Cell membrane</location>
        <topology evidence="1">Multi-pass membrane protein</topology>
    </subcellularLocation>
</comment>
<feature type="transmembrane region" description="Helical" evidence="22">
    <location>
        <begin position="138"/>
        <end position="157"/>
    </location>
</feature>
<dbReference type="PANTHER" id="PTHR30474">
    <property type="entry name" value="CELL CYCLE PROTEIN"/>
    <property type="match status" value="1"/>
</dbReference>
<name>A0A1I4MZ73_9BACI</name>
<evidence type="ECO:0000256" key="11">
    <source>
        <dbReference type="ARBA" id="ARBA00023136"/>
    </source>
</evidence>
<comment type="catalytic activity">
    <reaction evidence="20">
        <text>[GlcNAc-(1-&gt;4)-Mur2Ac(oyl-L-Ala-gamma-D-Glu-L-Lys-D-Ala-D-Ala)](n)-di-trans,octa-cis-undecaprenyl diphosphate + beta-D-GlcNAc-(1-&gt;4)-Mur2Ac(oyl-L-Ala-gamma-D-Glu-L-Lys-D-Ala-D-Ala)-di-trans,octa-cis-undecaprenyl diphosphate = [GlcNAc-(1-&gt;4)-Mur2Ac(oyl-L-Ala-gamma-D-Glu-L-Lys-D-Ala-D-Ala)](n+1)-di-trans,octa-cis-undecaprenyl diphosphate + di-trans,octa-cis-undecaprenyl diphosphate + H(+)</text>
        <dbReference type="Rhea" id="RHEA:23708"/>
        <dbReference type="Rhea" id="RHEA-COMP:9602"/>
        <dbReference type="Rhea" id="RHEA-COMP:9603"/>
        <dbReference type="ChEBI" id="CHEBI:15378"/>
        <dbReference type="ChEBI" id="CHEBI:58405"/>
        <dbReference type="ChEBI" id="CHEBI:60033"/>
        <dbReference type="ChEBI" id="CHEBI:78435"/>
        <dbReference type="EC" id="2.4.99.28"/>
    </reaction>
</comment>
<feature type="transmembrane region" description="Helical" evidence="22">
    <location>
        <begin position="187"/>
        <end position="203"/>
    </location>
</feature>
<evidence type="ECO:0000256" key="6">
    <source>
        <dbReference type="ARBA" id="ARBA00022679"/>
    </source>
</evidence>
<keyword evidence="9" id="KW-0573">Peptidoglycan synthesis</keyword>
<evidence type="ECO:0000256" key="18">
    <source>
        <dbReference type="ARBA" id="ARBA00041418"/>
    </source>
</evidence>
<feature type="transmembrane region" description="Helical" evidence="22">
    <location>
        <begin position="103"/>
        <end position="126"/>
    </location>
</feature>
<dbReference type="GO" id="GO:0008360">
    <property type="term" value="P:regulation of cell shape"/>
    <property type="evidence" value="ECO:0007669"/>
    <property type="project" value="UniProtKB-KW"/>
</dbReference>
<keyword evidence="5" id="KW-0328">Glycosyltransferase</keyword>
<dbReference type="GO" id="GO:0032153">
    <property type="term" value="C:cell division site"/>
    <property type="evidence" value="ECO:0007669"/>
    <property type="project" value="TreeGrafter"/>
</dbReference>
<evidence type="ECO:0000256" key="8">
    <source>
        <dbReference type="ARBA" id="ARBA00022960"/>
    </source>
</evidence>
<dbReference type="GO" id="GO:0051301">
    <property type="term" value="P:cell division"/>
    <property type="evidence" value="ECO:0007669"/>
    <property type="project" value="UniProtKB-KW"/>
</dbReference>
<evidence type="ECO:0000256" key="3">
    <source>
        <dbReference type="ARBA" id="ARBA00022475"/>
    </source>
</evidence>
<feature type="transmembrane region" description="Helical" evidence="22">
    <location>
        <begin position="12"/>
        <end position="31"/>
    </location>
</feature>
<keyword evidence="10 22" id="KW-1133">Transmembrane helix</keyword>
<dbReference type="AlphaFoldDB" id="A0A1I4MZ73"/>
<dbReference type="Pfam" id="PF01098">
    <property type="entry name" value="FTSW_RODA_SPOVE"/>
    <property type="match status" value="1"/>
</dbReference>
<evidence type="ECO:0000256" key="20">
    <source>
        <dbReference type="ARBA" id="ARBA00049902"/>
    </source>
</evidence>
<comment type="function">
    <text evidence="21">Peptidoglycan polymerase that is essential for cell division.</text>
</comment>
<keyword evidence="8" id="KW-0133">Cell shape</keyword>
<comment type="similarity">
    <text evidence="16">Belongs to the SEDS family. FtsW subfamily.</text>
</comment>
<dbReference type="GO" id="GO:0008955">
    <property type="term" value="F:peptidoglycan glycosyltransferase activity"/>
    <property type="evidence" value="ECO:0007669"/>
    <property type="project" value="UniProtKB-EC"/>
</dbReference>
<feature type="transmembrane region" description="Helical" evidence="22">
    <location>
        <begin position="51"/>
        <end position="69"/>
    </location>
</feature>
<evidence type="ECO:0000313" key="24">
    <source>
        <dbReference type="Proteomes" id="UP000199668"/>
    </source>
</evidence>
<keyword evidence="3" id="KW-1003">Cell membrane</keyword>
<dbReference type="GO" id="GO:0071555">
    <property type="term" value="P:cell wall organization"/>
    <property type="evidence" value="ECO:0007669"/>
    <property type="project" value="UniProtKB-KW"/>
</dbReference>
<keyword evidence="13" id="KW-0961">Cell wall biogenesis/degradation</keyword>
<feature type="transmembrane region" description="Helical" evidence="22">
    <location>
        <begin position="304"/>
        <end position="323"/>
    </location>
</feature>
<organism evidence="23 24">
    <name type="scientific">Salibacterium qingdaonense</name>
    <dbReference type="NCBI Taxonomy" id="266892"/>
    <lineage>
        <taxon>Bacteria</taxon>
        <taxon>Bacillati</taxon>
        <taxon>Bacillota</taxon>
        <taxon>Bacilli</taxon>
        <taxon>Bacillales</taxon>
        <taxon>Bacillaceae</taxon>
    </lineage>
</organism>
<dbReference type="EMBL" id="FOTY01000014">
    <property type="protein sequence ID" value="SFM08377.1"/>
    <property type="molecule type" value="Genomic_DNA"/>
</dbReference>
<dbReference type="RefSeq" id="WP_090927176.1">
    <property type="nucleotide sequence ID" value="NZ_FOTY01000014.1"/>
</dbReference>
<dbReference type="Proteomes" id="UP000199668">
    <property type="component" value="Unassembled WGS sequence"/>
</dbReference>
<evidence type="ECO:0000313" key="23">
    <source>
        <dbReference type="EMBL" id="SFM08377.1"/>
    </source>
</evidence>
<reference evidence="23 24" key="1">
    <citation type="submission" date="2016-10" db="EMBL/GenBank/DDBJ databases">
        <authorList>
            <person name="de Groot N.N."/>
        </authorList>
    </citation>
    <scope>NUCLEOTIDE SEQUENCE [LARGE SCALE GENOMIC DNA]</scope>
    <source>
        <strain evidence="23 24">CGMCC 1.6134</strain>
    </source>
</reference>
<evidence type="ECO:0000256" key="15">
    <source>
        <dbReference type="ARBA" id="ARBA00033270"/>
    </source>
</evidence>
<dbReference type="OrthoDB" id="9768187at2"/>
<dbReference type="InterPro" id="IPR001182">
    <property type="entry name" value="FtsW/RodA"/>
</dbReference>
<evidence type="ECO:0000256" key="9">
    <source>
        <dbReference type="ARBA" id="ARBA00022984"/>
    </source>
</evidence>
<keyword evidence="7 22" id="KW-0812">Transmembrane</keyword>
<dbReference type="EC" id="2.4.99.28" evidence="19"/>
<proteinExistence type="inferred from homology"/>
<keyword evidence="6" id="KW-0808">Transferase</keyword>
<evidence type="ECO:0000256" key="12">
    <source>
        <dbReference type="ARBA" id="ARBA00023306"/>
    </source>
</evidence>
<feature type="transmembrane region" description="Helical" evidence="22">
    <location>
        <begin position="163"/>
        <end position="180"/>
    </location>
</feature>
<feature type="transmembrane region" description="Helical" evidence="22">
    <location>
        <begin position="343"/>
        <end position="363"/>
    </location>
</feature>
<keyword evidence="24" id="KW-1185">Reference proteome</keyword>
<evidence type="ECO:0000256" key="17">
    <source>
        <dbReference type="ARBA" id="ARBA00041185"/>
    </source>
</evidence>
<dbReference type="GO" id="GO:0005886">
    <property type="term" value="C:plasma membrane"/>
    <property type="evidence" value="ECO:0007669"/>
    <property type="project" value="UniProtKB-SubCell"/>
</dbReference>
<keyword evidence="12" id="KW-0131">Cell cycle</keyword>
<dbReference type="NCBIfam" id="TIGR02614">
    <property type="entry name" value="ftsW"/>
    <property type="match status" value="1"/>
</dbReference>
<protein>
    <recommendedName>
        <fullName evidence="17">Probable peptidoglycan glycosyltransferase FtsW</fullName>
        <ecNumber evidence="19">2.4.99.28</ecNumber>
    </recommendedName>
    <alternativeName>
        <fullName evidence="18">Cell division protein FtsW</fullName>
    </alternativeName>
    <alternativeName>
        <fullName evidence="15">Cell wall polymerase</fullName>
    </alternativeName>
    <alternativeName>
        <fullName evidence="14">Peptidoglycan polymerase</fullName>
    </alternativeName>
</protein>
<evidence type="ECO:0000256" key="21">
    <source>
        <dbReference type="ARBA" id="ARBA00049966"/>
    </source>
</evidence>
<dbReference type="InterPro" id="IPR013437">
    <property type="entry name" value="FtsW"/>
</dbReference>
<dbReference type="PROSITE" id="PS00428">
    <property type="entry name" value="FTSW_RODA_SPOVE"/>
    <property type="match status" value="1"/>
</dbReference>
<evidence type="ECO:0000256" key="14">
    <source>
        <dbReference type="ARBA" id="ARBA00032370"/>
    </source>
</evidence>
<evidence type="ECO:0000256" key="16">
    <source>
        <dbReference type="ARBA" id="ARBA00038053"/>
    </source>
</evidence>
<evidence type="ECO:0000256" key="22">
    <source>
        <dbReference type="SAM" id="Phobius"/>
    </source>
</evidence>
<keyword evidence="11 22" id="KW-0472">Membrane</keyword>
<feature type="transmembrane region" description="Helical" evidence="22">
    <location>
        <begin position="78"/>
        <end position="97"/>
    </location>
</feature>